<evidence type="ECO:0000313" key="2">
    <source>
        <dbReference type="EMBL" id="TQF13418.1"/>
    </source>
</evidence>
<evidence type="ECO:0008006" key="4">
    <source>
        <dbReference type="Google" id="ProtNLM"/>
    </source>
</evidence>
<dbReference type="RefSeq" id="WP_141644895.1">
    <property type="nucleotide sequence ID" value="NZ_VIFM01000101.1"/>
</dbReference>
<dbReference type="AlphaFoldDB" id="A0A540WWP4"/>
<gene>
    <name evidence="2" type="ORF">FJV41_24140</name>
</gene>
<proteinExistence type="predicted"/>
<dbReference type="OrthoDB" id="5382521at2"/>
<feature type="chain" id="PRO_5021762866" description="Fibronectin type-III domain-containing protein" evidence="1">
    <location>
        <begin position="18"/>
        <end position="273"/>
    </location>
</feature>
<dbReference type="EMBL" id="VIFM01000101">
    <property type="protein sequence ID" value="TQF13418.1"/>
    <property type="molecule type" value="Genomic_DNA"/>
</dbReference>
<evidence type="ECO:0000256" key="1">
    <source>
        <dbReference type="SAM" id="SignalP"/>
    </source>
</evidence>
<sequence>MRLTFAVLLLFASTALGQTVTFSGSVIVDNDIVVSMANCADRRSVSWSRTGTLACSPLVFWLSDGNCSGEPGEGDKELLEIAEGNTATTSGTLELRMSDALAAGGLTCETQTADKTYRLCATVEKQDSLGACDSTTSSVGSPSVNFILDPTSPQAPALPGVTGLDSALSVSVTVPSDTTSMLVEVVELVPGDGDGGTATAGEVVRSKTQTSDNTVFRMDELVNDKEYGVRAFAFDKAGNQSKASPLATGSPIPSDGFFAAYHAAGGAETGGCG</sequence>
<accession>A0A540WWP4</accession>
<organism evidence="2 3">
    <name type="scientific">Myxococcus llanfairpwllgwyngyllgogerychwyrndrobwllllantysiliogogogochensis</name>
    <dbReference type="NCBI Taxonomy" id="2590453"/>
    <lineage>
        <taxon>Bacteria</taxon>
        <taxon>Pseudomonadati</taxon>
        <taxon>Myxococcota</taxon>
        <taxon>Myxococcia</taxon>
        <taxon>Myxococcales</taxon>
        <taxon>Cystobacterineae</taxon>
        <taxon>Myxococcaceae</taxon>
        <taxon>Myxococcus</taxon>
    </lineage>
</organism>
<feature type="signal peptide" evidence="1">
    <location>
        <begin position="1"/>
        <end position="17"/>
    </location>
</feature>
<protein>
    <recommendedName>
        <fullName evidence="4">Fibronectin type-III domain-containing protein</fullName>
    </recommendedName>
</protein>
<keyword evidence="3" id="KW-1185">Reference proteome</keyword>
<feature type="non-terminal residue" evidence="2">
    <location>
        <position position="273"/>
    </location>
</feature>
<dbReference type="Proteomes" id="UP000315369">
    <property type="component" value="Unassembled WGS sequence"/>
</dbReference>
<comment type="caution">
    <text evidence="2">The sequence shown here is derived from an EMBL/GenBank/DDBJ whole genome shotgun (WGS) entry which is preliminary data.</text>
</comment>
<dbReference type="NCBIfam" id="NF045522">
    <property type="entry name" value="MXAN_2561_fam"/>
    <property type="match status" value="1"/>
</dbReference>
<name>A0A540WWP4_9BACT</name>
<reference evidence="2 3" key="1">
    <citation type="submission" date="2019-06" db="EMBL/GenBank/DDBJ databases">
        <authorList>
            <person name="Livingstone P."/>
            <person name="Whitworth D."/>
        </authorList>
    </citation>
    <scope>NUCLEOTIDE SEQUENCE [LARGE SCALE GENOMIC DNA]</scope>
    <source>
        <strain evidence="2 3">AM401</strain>
    </source>
</reference>
<keyword evidence="1" id="KW-0732">Signal</keyword>
<evidence type="ECO:0000313" key="3">
    <source>
        <dbReference type="Proteomes" id="UP000315369"/>
    </source>
</evidence>